<evidence type="ECO:0000256" key="1">
    <source>
        <dbReference type="ARBA" id="ARBA00004604"/>
    </source>
</evidence>
<keyword evidence="4" id="KW-0698">rRNA processing</keyword>
<dbReference type="GO" id="GO:0030490">
    <property type="term" value="P:maturation of SSU-rRNA"/>
    <property type="evidence" value="ECO:0007669"/>
    <property type="project" value="TreeGrafter"/>
</dbReference>
<proteinExistence type="inferred from homology"/>
<protein>
    <submittedName>
        <fullName evidence="9">Nucleolar protein 14</fullName>
    </submittedName>
</protein>
<evidence type="ECO:0000256" key="7">
    <source>
        <dbReference type="SAM" id="Coils"/>
    </source>
</evidence>
<evidence type="ECO:0000256" key="2">
    <source>
        <dbReference type="ARBA" id="ARBA00007466"/>
    </source>
</evidence>
<feature type="region of interest" description="Disordered" evidence="8">
    <location>
        <begin position="158"/>
        <end position="180"/>
    </location>
</feature>
<dbReference type="Proteomes" id="UP001140206">
    <property type="component" value="Chromosome 3"/>
</dbReference>
<feature type="compositionally biased region" description="Basic and acidic residues" evidence="8">
    <location>
        <begin position="306"/>
        <end position="343"/>
    </location>
</feature>
<dbReference type="PANTHER" id="PTHR23183:SF0">
    <property type="entry name" value="NUCLEOLAR PROTEIN 14"/>
    <property type="match status" value="1"/>
</dbReference>
<feature type="coiled-coil region" evidence="7">
    <location>
        <begin position="869"/>
        <end position="926"/>
    </location>
</feature>
<feature type="compositionally biased region" description="Basic and acidic residues" evidence="8">
    <location>
        <begin position="1"/>
        <end position="12"/>
    </location>
</feature>
<feature type="compositionally biased region" description="Acidic residues" evidence="8">
    <location>
        <begin position="344"/>
        <end position="357"/>
    </location>
</feature>
<feature type="compositionally biased region" description="Acidic residues" evidence="8">
    <location>
        <begin position="159"/>
        <end position="176"/>
    </location>
</feature>
<comment type="similarity">
    <text evidence="2">Belongs to the NOP14 family.</text>
</comment>
<evidence type="ECO:0000313" key="10">
    <source>
        <dbReference type="Proteomes" id="UP001140206"/>
    </source>
</evidence>
<evidence type="ECO:0000256" key="3">
    <source>
        <dbReference type="ARBA" id="ARBA00022517"/>
    </source>
</evidence>
<feature type="compositionally biased region" description="Basic and acidic residues" evidence="8">
    <location>
        <begin position="385"/>
        <end position="402"/>
    </location>
</feature>
<keyword evidence="7" id="KW-0175">Coiled coil</keyword>
<sequence>MAKTRPEPRQTEAKTSSNKKKKSKNKKLKSVLSRPRGSKPTREEKENPFETIWSRRKFDLLGRKRKGEERRVGLSRSLAIQKRKKTLLKEYEQSAKSSQFIDKRIGEQDDSLKEYEKAILRLQKERMSKLKRKNKFNLSDDEEETDMTVPFAESVSDKDDFEEFIPPDEDDADDNGELPQNLHIKDMSRSLNANLPAGEEQGHKSKKQVMAEIIEKSKFYKAQKAKEKEEEERLLEKLDRDFASLAQTDAFFVSSSKGNPLKALLNKKDATPSENEGLASSKFGESHNKDKPDAYDKLVKQMAMDARARPSDRTKTPEELAQQERERLEKLEEERQKRMHALDDSSEDEEDSNDDGADGNKTTQKKLRSASGDDLGDSFVLDNDTANKKGWADAILDNRSDGSDDGEEEGDQEDGDEDEEEEEEEEEEEGDDDDDGDGDDDGEDEDEVEFGKNMSARDWEQSDEDEPIADPEGKEDINEKEIKTECKAGKAAIRNEKAVVEGLPFVIEAPSNLNELSALLDNRSETEVLEAINRIRACNSIRLGPENKRKMQVFYGVLVQYFAVLGSQGPVNLKIINSLVKPLIDMSTETPYFAAICARQRIIQIRTRFCEDLKTPGKSGWPSLKTVMLMRLWSMTFPCSDFRHPVMTPMLFLICEYLMRCQIESSRDLAVGCFLCCMLLSLTKQSKKFCPEAMMFLQTLLLSCIDGRQGFELPSQLSELDGHRTVKSWLCIDNEVCEVSHIDILSIIDMPPDSPVFSSDTFKASVLHLAAEALMGFAHVYEDLSAFPEIFEPVSSLLRTILDKYKIPSHLRGNLQDVADIIKKKTAEHHQLRQPLQMRKKKPEPIRLLNPKFEENFVKGVDYDPDRERVKQKRLIKQLKSEKKGAIRELRKDNAFLLGVKERKMREQEEERAEKYGKAMSFLQEQEHAFKSGQLGKGRKRRR</sequence>
<feature type="coiled-coil region" evidence="7">
    <location>
        <begin position="210"/>
        <end position="248"/>
    </location>
</feature>
<evidence type="ECO:0000256" key="6">
    <source>
        <dbReference type="ARBA" id="ARBA00024695"/>
    </source>
</evidence>
<dbReference type="GO" id="GO:0032040">
    <property type="term" value="C:small-subunit processome"/>
    <property type="evidence" value="ECO:0007669"/>
    <property type="project" value="InterPro"/>
</dbReference>
<evidence type="ECO:0000256" key="4">
    <source>
        <dbReference type="ARBA" id="ARBA00022552"/>
    </source>
</evidence>
<dbReference type="Pfam" id="PF04147">
    <property type="entry name" value="Nop14"/>
    <property type="match status" value="1"/>
</dbReference>
<organism evidence="9 10">
    <name type="scientific">Rhynchospora pubera</name>
    <dbReference type="NCBI Taxonomy" id="906938"/>
    <lineage>
        <taxon>Eukaryota</taxon>
        <taxon>Viridiplantae</taxon>
        <taxon>Streptophyta</taxon>
        <taxon>Embryophyta</taxon>
        <taxon>Tracheophyta</taxon>
        <taxon>Spermatophyta</taxon>
        <taxon>Magnoliopsida</taxon>
        <taxon>Liliopsida</taxon>
        <taxon>Poales</taxon>
        <taxon>Cyperaceae</taxon>
        <taxon>Cyperoideae</taxon>
        <taxon>Rhynchosporeae</taxon>
        <taxon>Rhynchospora</taxon>
    </lineage>
</organism>
<dbReference type="EMBL" id="JAMFTS010000003">
    <property type="protein sequence ID" value="KAJ4770771.1"/>
    <property type="molecule type" value="Genomic_DNA"/>
</dbReference>
<evidence type="ECO:0000313" key="9">
    <source>
        <dbReference type="EMBL" id="KAJ4770771.1"/>
    </source>
</evidence>
<dbReference type="GO" id="GO:0030692">
    <property type="term" value="C:Noc4p-Nop14p complex"/>
    <property type="evidence" value="ECO:0007669"/>
    <property type="project" value="TreeGrafter"/>
</dbReference>
<comment type="subcellular location">
    <subcellularLocation>
        <location evidence="1">Nucleus</location>
        <location evidence="1">Nucleolus</location>
    </subcellularLocation>
</comment>
<feature type="compositionally biased region" description="Basic and acidic residues" evidence="8">
    <location>
        <begin position="284"/>
        <end position="299"/>
    </location>
</feature>
<evidence type="ECO:0000256" key="5">
    <source>
        <dbReference type="ARBA" id="ARBA00023242"/>
    </source>
</evidence>
<keyword evidence="5" id="KW-0539">Nucleus</keyword>
<gene>
    <name evidence="9" type="ORF">LUZ62_055028</name>
</gene>
<feature type="coiled-coil region" evidence="7">
    <location>
        <begin position="105"/>
        <end position="132"/>
    </location>
</feature>
<feature type="compositionally biased region" description="Basic residues" evidence="8">
    <location>
        <begin position="17"/>
        <end position="29"/>
    </location>
</feature>
<feature type="region of interest" description="Disordered" evidence="8">
    <location>
        <begin position="1"/>
        <end position="48"/>
    </location>
</feature>
<feature type="compositionally biased region" description="Acidic residues" evidence="8">
    <location>
        <begin position="403"/>
        <end position="448"/>
    </location>
</feature>
<keyword evidence="3" id="KW-0690">Ribosome biogenesis</keyword>
<accession>A0AAV8DX87</accession>
<dbReference type="AlphaFoldDB" id="A0AAV8DX87"/>
<dbReference type="PANTHER" id="PTHR23183">
    <property type="entry name" value="NOP14"/>
    <property type="match status" value="1"/>
</dbReference>
<dbReference type="InterPro" id="IPR007276">
    <property type="entry name" value="Nop14"/>
</dbReference>
<comment type="caution">
    <text evidence="9">The sequence shown here is derived from an EMBL/GenBank/DDBJ whole genome shotgun (WGS) entry which is preliminary data.</text>
</comment>
<keyword evidence="10" id="KW-1185">Reference proteome</keyword>
<name>A0AAV8DX87_9POAL</name>
<comment type="function">
    <text evidence="6">Involved in nucleolar processing of pre-18S ribosomal RNA. Has a role in the nuclear export of 40S pre-ribosomal subunit to the cytoplasm.</text>
</comment>
<feature type="region of interest" description="Disordered" evidence="8">
    <location>
        <begin position="256"/>
        <end position="480"/>
    </location>
</feature>
<reference evidence="9" key="1">
    <citation type="submission" date="2022-08" db="EMBL/GenBank/DDBJ databases">
        <authorList>
            <person name="Marques A."/>
        </authorList>
    </citation>
    <scope>NUCLEOTIDE SEQUENCE</scope>
    <source>
        <strain evidence="9">RhyPub2mFocal</strain>
        <tissue evidence="9">Leaves</tissue>
    </source>
</reference>
<evidence type="ECO:0000256" key="8">
    <source>
        <dbReference type="SAM" id="MobiDB-lite"/>
    </source>
</evidence>
<feature type="compositionally biased region" description="Basic and acidic residues" evidence="8">
    <location>
        <begin position="471"/>
        <end position="480"/>
    </location>
</feature>